<geneLocation type="chloroplast" evidence="14"/>
<protein>
    <recommendedName>
        <fullName evidence="11">ATP synthase subunit b, chloroplastic</fullName>
    </recommendedName>
    <alternativeName>
        <fullName evidence="11">ATP synthase F(0) sector subunit b</fullName>
    </alternativeName>
    <alternativeName>
        <fullName evidence="11">ATPase subunit I</fullName>
    </alternativeName>
</protein>
<dbReference type="GO" id="GO:0045259">
    <property type="term" value="C:proton-transporting ATP synthase complex"/>
    <property type="evidence" value="ECO:0007669"/>
    <property type="project" value="UniProtKB-KW"/>
</dbReference>
<keyword evidence="9 11" id="KW-0066">ATP synthesis</keyword>
<accession>A0A088CJ06</accession>
<keyword evidence="5 11" id="KW-0375">Hydrogen ion transport</keyword>
<dbReference type="RefSeq" id="YP_009057534.1">
    <property type="nucleotide sequence ID" value="NC_024817.1"/>
</dbReference>
<gene>
    <name evidence="11 14" type="primary">atpF</name>
</gene>
<evidence type="ECO:0000256" key="10">
    <source>
        <dbReference type="ARBA" id="ARBA00025198"/>
    </source>
</evidence>
<dbReference type="PANTHER" id="PTHR34264">
    <property type="entry name" value="ATP SYNTHASE SUBUNIT B, CHLOROPLASTIC"/>
    <property type="match status" value="1"/>
</dbReference>
<proteinExistence type="inferred from homology"/>
<dbReference type="InterPro" id="IPR002146">
    <property type="entry name" value="ATP_synth_b/b'su_bac/chlpt"/>
</dbReference>
<evidence type="ECO:0000256" key="7">
    <source>
        <dbReference type="ARBA" id="ARBA00023065"/>
    </source>
</evidence>
<keyword evidence="4 11" id="KW-0812">Transmembrane</keyword>
<keyword evidence="11" id="KW-0793">Thylakoid</keyword>
<keyword evidence="14" id="KW-0934">Plastid</keyword>
<evidence type="ECO:0000256" key="13">
    <source>
        <dbReference type="SAM" id="Coils"/>
    </source>
</evidence>
<organism evidence="14">
    <name type="scientific">Prasinoderma coloniale</name>
    <dbReference type="NCBI Taxonomy" id="156133"/>
    <lineage>
        <taxon>Eukaryota</taxon>
        <taxon>Viridiplantae</taxon>
        <taxon>Prasinodermophyta</taxon>
        <taxon>Prasinodermophyceae</taxon>
        <taxon>Prasinodermales</taxon>
        <taxon>Prasinodermaceae</taxon>
        <taxon>Prasinoderma</taxon>
    </lineage>
</organism>
<comment type="function">
    <text evidence="11">Component of the F(0) channel, it forms part of the peripheral stalk, linking F(1) to F(0).</text>
</comment>
<keyword evidence="3 11" id="KW-0138">CF(0)</keyword>
<feature type="transmembrane region" description="Helical" evidence="11">
    <location>
        <begin position="28"/>
        <end position="50"/>
    </location>
</feature>
<dbReference type="GeneID" id="20357961"/>
<evidence type="ECO:0000256" key="4">
    <source>
        <dbReference type="ARBA" id="ARBA00022692"/>
    </source>
</evidence>
<dbReference type="GO" id="GO:0046933">
    <property type="term" value="F:proton-transporting ATP synthase activity, rotational mechanism"/>
    <property type="evidence" value="ECO:0007669"/>
    <property type="project" value="UniProtKB-UniRule"/>
</dbReference>
<evidence type="ECO:0000313" key="14">
    <source>
        <dbReference type="EMBL" id="AID67506.1"/>
    </source>
</evidence>
<sequence length="177" mass="19821">MYSDLLTLANIDLGNGFGINTNILETNIINLSVVITIVIYAVGGALTGLLENRKRLIVESFNKADLEYQNIQDCLTQAQEFYKQAEEKASEIKVQGKDKIQQLKTFLIDQAKEDKARLEATKESTLKVEQERVYTSIRTSISARAIQGALTQLETTLDKDTQLRVLDKTIPNLTALK</sequence>
<keyword evidence="7 11" id="KW-0406">Ion transport</keyword>
<evidence type="ECO:0000256" key="11">
    <source>
        <dbReference type="HAMAP-Rule" id="MF_01398"/>
    </source>
</evidence>
<comment type="miscellaneous">
    <text evidence="11">In plastids the F-type ATPase is also known as CF(1)CF(0).</text>
</comment>
<comment type="subunit">
    <text evidence="11">F-type ATPases have 2 components, F(1) - the catalytic core - and F(0) - the membrane proton channel. F(1) has five subunits: alpha(3), beta(3), gamma(1), delta(1), epsilon(1). F(0) has four main subunits: a(1), b(1), b'(1) and c(10-14). The alpha and beta chains form an alternating ring which encloses part of the gamma chain. F(1) is attached to F(0) by a central stalk formed by the gamma and epsilon chains, while a peripheral stalk is formed by the delta, b and b' chains.</text>
</comment>
<comment type="subcellular location">
    <subcellularLocation>
        <location evidence="1">Membrane</location>
        <topology evidence="1">Single-pass membrane protein</topology>
    </subcellularLocation>
    <subcellularLocation>
        <location evidence="11">Plastid</location>
        <location evidence="11">Chloroplast thylakoid membrane</location>
        <topology evidence="11">Single-pass membrane protein</topology>
    </subcellularLocation>
</comment>
<name>A0A088CJ06_9VIRI</name>
<evidence type="ECO:0000256" key="2">
    <source>
        <dbReference type="ARBA" id="ARBA00022448"/>
    </source>
</evidence>
<evidence type="ECO:0000256" key="12">
    <source>
        <dbReference type="RuleBase" id="RU003848"/>
    </source>
</evidence>
<keyword evidence="14" id="KW-0150">Chloroplast</keyword>
<dbReference type="GO" id="GO:0009535">
    <property type="term" value="C:chloroplast thylakoid membrane"/>
    <property type="evidence" value="ECO:0007669"/>
    <property type="project" value="UniProtKB-SubCell"/>
</dbReference>
<comment type="similarity">
    <text evidence="11 12">Belongs to the ATPase B chain family.</text>
</comment>
<dbReference type="Pfam" id="PF00430">
    <property type="entry name" value="ATP-synt_B"/>
    <property type="match status" value="1"/>
</dbReference>
<keyword evidence="13" id="KW-0175">Coiled coil</keyword>
<comment type="function">
    <text evidence="10 11">F(1)F(0) ATP synthase produces ATP from ADP in the presence of a proton or sodium gradient. F-type ATPases consist of two structural domains, F(1) containing the extramembraneous catalytic core and F(0) containing the membrane proton channel, linked together by a central stalk and a peripheral stalk. During catalysis, ATP synthesis in the catalytic domain of F(1) is coupled via a rotary mechanism of the central stalk subunits to proton translocation.</text>
</comment>
<dbReference type="AlphaFoldDB" id="A0A088CJ06"/>
<dbReference type="HAMAP" id="MF_01398">
    <property type="entry name" value="ATP_synth_b_bprime"/>
    <property type="match status" value="1"/>
</dbReference>
<dbReference type="PANTHER" id="PTHR34264:SF3">
    <property type="entry name" value="ATP SYNTHASE SUBUNIT B, CHLOROPLASTIC"/>
    <property type="match status" value="1"/>
</dbReference>
<dbReference type="CDD" id="cd06503">
    <property type="entry name" value="ATP-synt_Fo_b"/>
    <property type="match status" value="1"/>
</dbReference>
<reference evidence="14" key="1">
    <citation type="journal article" date="2014" name="BMC Genomics">
        <title>Six newly sequenced chloroplast genomes from prasinophyte green algae provide insights into the relationships among prasinophyte lineages and the diversity of streamlined genome architecture in picoplanktonic species.</title>
        <authorList>
            <person name="Lemieux C."/>
            <person name="Otis C."/>
            <person name="Turmel M."/>
        </authorList>
    </citation>
    <scope>NUCLEOTIDE SEQUENCE</scope>
</reference>
<evidence type="ECO:0000256" key="1">
    <source>
        <dbReference type="ARBA" id="ARBA00004167"/>
    </source>
</evidence>
<keyword evidence="2 11" id="KW-0813">Transport</keyword>
<evidence type="ECO:0000256" key="8">
    <source>
        <dbReference type="ARBA" id="ARBA00023136"/>
    </source>
</evidence>
<keyword evidence="8 11" id="KW-0472">Membrane</keyword>
<evidence type="ECO:0000256" key="6">
    <source>
        <dbReference type="ARBA" id="ARBA00022989"/>
    </source>
</evidence>
<evidence type="ECO:0000256" key="5">
    <source>
        <dbReference type="ARBA" id="ARBA00022781"/>
    </source>
</evidence>
<dbReference type="EMBL" id="KJ746598">
    <property type="protein sequence ID" value="AID67506.1"/>
    <property type="molecule type" value="Genomic_DNA"/>
</dbReference>
<feature type="coiled-coil region" evidence="13">
    <location>
        <begin position="75"/>
        <end position="128"/>
    </location>
</feature>
<evidence type="ECO:0000256" key="3">
    <source>
        <dbReference type="ARBA" id="ARBA00022547"/>
    </source>
</evidence>
<keyword evidence="6 11" id="KW-1133">Transmembrane helix</keyword>
<evidence type="ECO:0000256" key="9">
    <source>
        <dbReference type="ARBA" id="ARBA00023310"/>
    </source>
</evidence>